<proteinExistence type="predicted"/>
<gene>
    <name evidence="1" type="ORF">MZO42_11590</name>
</gene>
<name>A0ABU3N518_9SPHN</name>
<accession>A0ABU3N518</accession>
<evidence type="ECO:0000313" key="1">
    <source>
        <dbReference type="EMBL" id="MDT8759341.1"/>
    </source>
</evidence>
<organism evidence="1">
    <name type="scientific">Sphingomonas psychrotolerans</name>
    <dbReference type="NCBI Taxonomy" id="1327635"/>
    <lineage>
        <taxon>Bacteria</taxon>
        <taxon>Pseudomonadati</taxon>
        <taxon>Pseudomonadota</taxon>
        <taxon>Alphaproteobacteria</taxon>
        <taxon>Sphingomonadales</taxon>
        <taxon>Sphingomonadaceae</taxon>
        <taxon>Sphingomonas</taxon>
    </lineage>
</organism>
<reference evidence="1" key="1">
    <citation type="submission" date="2022-04" db="EMBL/GenBank/DDBJ databases">
        <title>Tomato heritable bacteria conferring resistance against bacterial wilt.</title>
        <authorList>
            <person name="Yin J."/>
        </authorList>
    </citation>
    <scope>NUCLEOTIDE SEQUENCE</scope>
    <source>
        <strain evidence="1">Cra20</strain>
    </source>
</reference>
<dbReference type="EMBL" id="JALMLT010000002">
    <property type="protein sequence ID" value="MDT8759341.1"/>
    <property type="molecule type" value="Genomic_DNA"/>
</dbReference>
<protein>
    <submittedName>
        <fullName evidence="1">Uncharacterized protein</fullName>
    </submittedName>
</protein>
<sequence>MKIEREHWPPAPQVVALLGGVRAYSSGAYVFGGDKLGPPIPQNTMIYGCYRMAIAAL</sequence>
<comment type="caution">
    <text evidence="1">The sequence shown here is derived from an EMBL/GenBank/DDBJ whole genome shotgun (WGS) entry which is preliminary data.</text>
</comment>